<dbReference type="SUPFAM" id="SSF50129">
    <property type="entry name" value="GroES-like"/>
    <property type="match status" value="1"/>
</dbReference>
<proteinExistence type="predicted"/>
<dbReference type="InterPro" id="IPR036291">
    <property type="entry name" value="NAD(P)-bd_dom_sf"/>
</dbReference>
<dbReference type="SMART" id="SM00829">
    <property type="entry name" value="PKS_ER"/>
    <property type="match status" value="1"/>
</dbReference>
<evidence type="ECO:0000313" key="2">
    <source>
        <dbReference type="EMBL" id="ODQ71203.1"/>
    </source>
</evidence>
<dbReference type="CDD" id="cd05188">
    <property type="entry name" value="MDR"/>
    <property type="match status" value="1"/>
</dbReference>
<dbReference type="GO" id="GO:0016491">
    <property type="term" value="F:oxidoreductase activity"/>
    <property type="evidence" value="ECO:0007669"/>
    <property type="project" value="InterPro"/>
</dbReference>
<dbReference type="Proteomes" id="UP000094385">
    <property type="component" value="Unassembled WGS sequence"/>
</dbReference>
<dbReference type="Gene3D" id="3.40.50.720">
    <property type="entry name" value="NAD(P)-binding Rossmann-like Domain"/>
    <property type="match status" value="1"/>
</dbReference>
<sequence length="438" mass="46161">MAHSKDLGSNLRFNRACPNLIHSRFLCISRLLSPHYLTCRLVLTSSIPSVLHTGDMAPGSMRSVSISHVEGVPGKVYYPLSHDVSPIPQPTGSQVLVKVHAVSVRLLLRNSGLIDCDILISFQLNHRDHFIRQHLYPGTAFHIPLGSDCVGRVVVLGPAVSDSSLLNKRVLIYPARGWASSPAAPESPSFAVLGGTKLYPNGTFAEYILVDSPDLLAECPAHLDDVHAAAVPLAALTAYRAVVTKGEIGAGKTLVVTGAGGGVAIYAIQIAKALGANVFVTAGNEWKLSFAINTLGADGGVLYQDDGWGKKLRGIIKDKVGAEIDAVVDGAGGDVVVQLVGGIKAGGKIVCYGMTTGPKVDVGMAAVLKNIDFRGSTMGSRREFDEVLTLIANAKLQPVVAQVINGLNNMEGAFKTLMATDRAGKIVVTISEESKANM</sequence>
<dbReference type="Gene3D" id="3.90.180.10">
    <property type="entry name" value="Medium-chain alcohol dehydrogenases, catalytic domain"/>
    <property type="match status" value="1"/>
</dbReference>
<dbReference type="PANTHER" id="PTHR45033">
    <property type="match status" value="1"/>
</dbReference>
<dbReference type="STRING" id="675824.A0A1E3Q0I1"/>
<dbReference type="EMBL" id="KV454298">
    <property type="protein sequence ID" value="ODQ71203.1"/>
    <property type="molecule type" value="Genomic_DNA"/>
</dbReference>
<accession>A0A1E3Q0I1</accession>
<dbReference type="Pfam" id="PF00107">
    <property type="entry name" value="ADH_zinc_N"/>
    <property type="match status" value="1"/>
</dbReference>
<dbReference type="Pfam" id="PF08240">
    <property type="entry name" value="ADH_N"/>
    <property type="match status" value="1"/>
</dbReference>
<dbReference type="InterPro" id="IPR013154">
    <property type="entry name" value="ADH-like_N"/>
</dbReference>
<dbReference type="InterPro" id="IPR052711">
    <property type="entry name" value="Zinc_ADH-like"/>
</dbReference>
<dbReference type="SUPFAM" id="SSF51735">
    <property type="entry name" value="NAD(P)-binding Rossmann-fold domains"/>
    <property type="match status" value="1"/>
</dbReference>
<organism evidence="2 3">
    <name type="scientific">Lipomyces starkeyi NRRL Y-11557</name>
    <dbReference type="NCBI Taxonomy" id="675824"/>
    <lineage>
        <taxon>Eukaryota</taxon>
        <taxon>Fungi</taxon>
        <taxon>Dikarya</taxon>
        <taxon>Ascomycota</taxon>
        <taxon>Saccharomycotina</taxon>
        <taxon>Lipomycetes</taxon>
        <taxon>Lipomycetales</taxon>
        <taxon>Lipomycetaceae</taxon>
        <taxon>Lipomyces</taxon>
    </lineage>
</organism>
<gene>
    <name evidence="2" type="ORF">LIPSTDRAFT_106373</name>
</gene>
<dbReference type="OrthoDB" id="1879366at2759"/>
<evidence type="ECO:0000259" key="1">
    <source>
        <dbReference type="SMART" id="SM00829"/>
    </source>
</evidence>
<dbReference type="InterPro" id="IPR013149">
    <property type="entry name" value="ADH-like_C"/>
</dbReference>
<protein>
    <recommendedName>
        <fullName evidence="1">Enoyl reductase (ER) domain-containing protein</fullName>
    </recommendedName>
</protein>
<dbReference type="InterPro" id="IPR011032">
    <property type="entry name" value="GroES-like_sf"/>
</dbReference>
<evidence type="ECO:0000313" key="3">
    <source>
        <dbReference type="Proteomes" id="UP000094385"/>
    </source>
</evidence>
<feature type="domain" description="Enoyl reductase (ER)" evidence="1">
    <location>
        <begin position="71"/>
        <end position="428"/>
    </location>
</feature>
<keyword evidence="3" id="KW-1185">Reference proteome</keyword>
<dbReference type="PANTHER" id="PTHR45033:SF3">
    <property type="entry name" value="DEHYDROGENASE, PUTATIVE (AFU_ORTHOLOGUE AFUA_2G13270)-RELATED"/>
    <property type="match status" value="1"/>
</dbReference>
<reference evidence="2 3" key="1">
    <citation type="journal article" date="2016" name="Proc. Natl. Acad. Sci. U.S.A.">
        <title>Comparative genomics of biotechnologically important yeasts.</title>
        <authorList>
            <person name="Riley R."/>
            <person name="Haridas S."/>
            <person name="Wolfe K.H."/>
            <person name="Lopes M.R."/>
            <person name="Hittinger C.T."/>
            <person name="Goeker M."/>
            <person name="Salamov A.A."/>
            <person name="Wisecaver J.H."/>
            <person name="Long T.M."/>
            <person name="Calvey C.H."/>
            <person name="Aerts A.L."/>
            <person name="Barry K.W."/>
            <person name="Choi C."/>
            <person name="Clum A."/>
            <person name="Coughlan A.Y."/>
            <person name="Deshpande S."/>
            <person name="Douglass A.P."/>
            <person name="Hanson S.J."/>
            <person name="Klenk H.-P."/>
            <person name="LaButti K.M."/>
            <person name="Lapidus A."/>
            <person name="Lindquist E.A."/>
            <person name="Lipzen A.M."/>
            <person name="Meier-Kolthoff J.P."/>
            <person name="Ohm R.A."/>
            <person name="Otillar R.P."/>
            <person name="Pangilinan J.L."/>
            <person name="Peng Y."/>
            <person name="Rokas A."/>
            <person name="Rosa C.A."/>
            <person name="Scheuner C."/>
            <person name="Sibirny A.A."/>
            <person name="Slot J.C."/>
            <person name="Stielow J.B."/>
            <person name="Sun H."/>
            <person name="Kurtzman C.P."/>
            <person name="Blackwell M."/>
            <person name="Grigoriev I.V."/>
            <person name="Jeffries T.W."/>
        </authorList>
    </citation>
    <scope>NUCLEOTIDE SEQUENCE [LARGE SCALE GENOMIC DNA]</scope>
    <source>
        <strain evidence="2 3">NRRL Y-11557</strain>
    </source>
</reference>
<name>A0A1E3Q0I1_LIPST</name>
<dbReference type="InterPro" id="IPR020843">
    <property type="entry name" value="ER"/>
</dbReference>
<dbReference type="AlphaFoldDB" id="A0A1E3Q0I1"/>